<sequence length="184" mass="21386">MEISERINDEMTFFVFLCCHLLAAAKYLRSDVVRMIFHQVEDIDDLHRLLLFKDVTCIDETFTKTALQVPMPQASKDAGLRCLRYQLKGDELLSWTIETFTVFYERTVAQKCVIPVMALIPVVFSIFNFTYDYYSDISLTLQYFSDSSFRNSFLSDDLNASIRDTQCRNYTPTPISILLHSLLI</sequence>
<evidence type="ECO:0000313" key="2">
    <source>
        <dbReference type="EMBL" id="QQP49270.1"/>
    </source>
</evidence>
<keyword evidence="1" id="KW-0812">Transmembrane</keyword>
<keyword evidence="3" id="KW-1185">Reference proteome</keyword>
<proteinExistence type="predicted"/>
<dbReference type="Proteomes" id="UP000595437">
    <property type="component" value="Chromosome 6"/>
</dbReference>
<name>A0A7T8K957_CALRO</name>
<organism evidence="2 3">
    <name type="scientific">Caligus rogercresseyi</name>
    <name type="common">Sea louse</name>
    <dbReference type="NCBI Taxonomy" id="217165"/>
    <lineage>
        <taxon>Eukaryota</taxon>
        <taxon>Metazoa</taxon>
        <taxon>Ecdysozoa</taxon>
        <taxon>Arthropoda</taxon>
        <taxon>Crustacea</taxon>
        <taxon>Multicrustacea</taxon>
        <taxon>Hexanauplia</taxon>
        <taxon>Copepoda</taxon>
        <taxon>Siphonostomatoida</taxon>
        <taxon>Caligidae</taxon>
        <taxon>Caligus</taxon>
    </lineage>
</organism>
<dbReference type="AlphaFoldDB" id="A0A7T8K957"/>
<keyword evidence="1" id="KW-0472">Membrane</keyword>
<evidence type="ECO:0000256" key="1">
    <source>
        <dbReference type="SAM" id="Phobius"/>
    </source>
</evidence>
<dbReference type="OrthoDB" id="20727at2759"/>
<gene>
    <name evidence="2" type="ORF">FKW44_009865</name>
</gene>
<reference evidence="3" key="1">
    <citation type="submission" date="2021-01" db="EMBL/GenBank/DDBJ databases">
        <title>Caligus Genome Assembly.</title>
        <authorList>
            <person name="Gallardo-Escarate C."/>
        </authorList>
    </citation>
    <scope>NUCLEOTIDE SEQUENCE [LARGE SCALE GENOMIC DNA]</scope>
</reference>
<accession>A0A7T8K957</accession>
<protein>
    <submittedName>
        <fullName evidence="2">LOC100882592</fullName>
    </submittedName>
</protein>
<dbReference type="EMBL" id="CP045895">
    <property type="protein sequence ID" value="QQP49270.1"/>
    <property type="molecule type" value="Genomic_DNA"/>
</dbReference>
<evidence type="ECO:0000313" key="3">
    <source>
        <dbReference type="Proteomes" id="UP000595437"/>
    </source>
</evidence>
<keyword evidence="1" id="KW-1133">Transmembrane helix</keyword>
<feature type="transmembrane region" description="Helical" evidence="1">
    <location>
        <begin position="112"/>
        <end position="131"/>
    </location>
</feature>